<dbReference type="AlphaFoldDB" id="A0A7N9CF72"/>
<dbReference type="PANTHER" id="PTHR12138:SF162">
    <property type="entry name" value="CHROMOSOME UNDETERMINED SCAFFOLD_275, WHOLE GENOME SHOTGUN SEQUENCE"/>
    <property type="match status" value="1"/>
</dbReference>
<feature type="transmembrane region" description="Helical" evidence="1">
    <location>
        <begin position="79"/>
        <end position="103"/>
    </location>
</feature>
<name>A0A7N9CF72_MACFA</name>
<protein>
    <submittedName>
        <fullName evidence="2">Uncharacterized protein</fullName>
    </submittedName>
</protein>
<dbReference type="GeneTree" id="ENSGT00940000166898"/>
<dbReference type="PANTHER" id="PTHR12138">
    <property type="entry name" value="PRIMATE-EXPANDED PROTEIN FAMILY"/>
    <property type="match status" value="1"/>
</dbReference>
<feature type="transmembrane region" description="Helical" evidence="1">
    <location>
        <begin position="12"/>
        <end position="32"/>
    </location>
</feature>
<evidence type="ECO:0000313" key="2">
    <source>
        <dbReference type="Ensembl" id="ENSMFAP00000049507.1"/>
    </source>
</evidence>
<reference evidence="2 3" key="1">
    <citation type="submission" date="2013-03" db="EMBL/GenBank/DDBJ databases">
        <authorList>
            <person name="Warren W."/>
            <person name="Wilson R.K."/>
        </authorList>
    </citation>
    <scope>NUCLEOTIDE SEQUENCE</scope>
</reference>
<evidence type="ECO:0000256" key="1">
    <source>
        <dbReference type="SAM" id="Phobius"/>
    </source>
</evidence>
<accession>A0A7N9CF72</accession>
<reference evidence="2" key="2">
    <citation type="submission" date="2025-08" db="UniProtKB">
        <authorList>
            <consortium name="Ensembl"/>
        </authorList>
    </citation>
    <scope>IDENTIFICATION</scope>
</reference>
<keyword evidence="3" id="KW-1185">Reference proteome</keyword>
<keyword evidence="1" id="KW-0472">Membrane</keyword>
<organism evidence="2 3">
    <name type="scientific">Macaca fascicularis</name>
    <name type="common">Crab-eating macaque</name>
    <name type="synonym">Cynomolgus monkey</name>
    <dbReference type="NCBI Taxonomy" id="9541"/>
    <lineage>
        <taxon>Eukaryota</taxon>
        <taxon>Metazoa</taxon>
        <taxon>Chordata</taxon>
        <taxon>Craniata</taxon>
        <taxon>Vertebrata</taxon>
        <taxon>Euteleostomi</taxon>
        <taxon>Mammalia</taxon>
        <taxon>Eutheria</taxon>
        <taxon>Euarchontoglires</taxon>
        <taxon>Primates</taxon>
        <taxon>Haplorrhini</taxon>
        <taxon>Catarrhini</taxon>
        <taxon>Cercopithecidae</taxon>
        <taxon>Cercopithecinae</taxon>
        <taxon>Macaca</taxon>
    </lineage>
</organism>
<keyword evidence="1" id="KW-1133">Transmembrane helix</keyword>
<reference evidence="2" key="3">
    <citation type="submission" date="2025-09" db="UniProtKB">
        <authorList>
            <consortium name="Ensembl"/>
        </authorList>
    </citation>
    <scope>IDENTIFICATION</scope>
</reference>
<dbReference type="Ensembl" id="ENSMFAT00000097193.1">
    <property type="protein sequence ID" value="ENSMFAP00000049507.1"/>
    <property type="gene ID" value="ENSMFAG00000064483.1"/>
</dbReference>
<dbReference type="Proteomes" id="UP000233100">
    <property type="component" value="Chromosome 10"/>
</dbReference>
<evidence type="ECO:0000313" key="3">
    <source>
        <dbReference type="Proteomes" id="UP000233100"/>
    </source>
</evidence>
<sequence>MINSRTGVARSKNICTCNLCCVFLFLFFFIFLSRSLTLLPRLQCNGAILAHCNLCLPGSSDSPASTSWVADITGTCHHAWLIFCIFSRDGVSPGCFFFLFFVCMHL</sequence>
<proteinExistence type="predicted"/>
<keyword evidence="1" id="KW-0812">Transmembrane</keyword>